<keyword evidence="1" id="KW-0732">Signal</keyword>
<dbReference type="RefSeq" id="WP_133711411.1">
    <property type="nucleotide sequence ID" value="NZ_SOAG01000001.1"/>
</dbReference>
<dbReference type="EMBL" id="SOAG01000001">
    <property type="protein sequence ID" value="TDS66227.1"/>
    <property type="molecule type" value="Genomic_DNA"/>
</dbReference>
<evidence type="ECO:0000256" key="1">
    <source>
        <dbReference type="SAM" id="SignalP"/>
    </source>
</evidence>
<proteinExistence type="predicted"/>
<dbReference type="Proteomes" id="UP000295215">
    <property type="component" value="Unassembled WGS sequence"/>
</dbReference>
<keyword evidence="3" id="KW-0121">Carboxypeptidase</keyword>
<dbReference type="InterPro" id="IPR050491">
    <property type="entry name" value="AmpC-like"/>
</dbReference>
<sequence>MKIIRFFFCCIAGLLSFSLTGQNIDTQKIDQYIDVIERNNRGIGSIGIYKNDKAVYKRNFGQSKVFEKTTADGEYQYHIGSITKLFTAVMIFQLVDEGKLQLSDRLIRYFPDVDIMNFFQLSIRDVLEHSSGLDDFTCRNDDPYWLGTKTDDETIMQEIESQGIPHYGTGKKKTFFYSSTGYYFLAKLVEQKRKMSYNEAVKKYIINKIKLNNTYSYDENPNDNLKSYQLFDHWQPIDEFDFSNVIGVGDMVSTTDDLAKFIYTLFRTNKLIFPESLSKMMPTVHKEKFGRGLMYYLDHKKAFYGHTGGTFGTFSAVYYNDSDKLAIVYAINGAGFSYYQMFESILSIIYHRKYQLPEFKTVVPQKEDLDKYVGTYYSSEFDVHVDFTQKNNRLFLKPAGCYPITVLDAYDNRTFKSAEGSVTYEFHPDKNEVTVHQVKGSFIMVKQTESESEKLE</sequence>
<evidence type="ECO:0000259" key="2">
    <source>
        <dbReference type="Pfam" id="PF00144"/>
    </source>
</evidence>
<gene>
    <name evidence="3" type="ORF">C8P70_101124</name>
</gene>
<dbReference type="PANTHER" id="PTHR46825">
    <property type="entry name" value="D-ALANYL-D-ALANINE-CARBOXYPEPTIDASE/ENDOPEPTIDASE AMPH"/>
    <property type="match status" value="1"/>
</dbReference>
<dbReference type="GO" id="GO:0004180">
    <property type="term" value="F:carboxypeptidase activity"/>
    <property type="evidence" value="ECO:0007669"/>
    <property type="project" value="UniProtKB-KW"/>
</dbReference>
<dbReference type="SUPFAM" id="SSF56601">
    <property type="entry name" value="beta-lactamase/transpeptidase-like"/>
    <property type="match status" value="1"/>
</dbReference>
<dbReference type="Gene3D" id="3.40.710.10">
    <property type="entry name" value="DD-peptidase/beta-lactamase superfamily"/>
    <property type="match status" value="1"/>
</dbReference>
<organism evidence="3 4">
    <name type="scientific">Myroides indicus</name>
    <dbReference type="NCBI Taxonomy" id="1323422"/>
    <lineage>
        <taxon>Bacteria</taxon>
        <taxon>Pseudomonadati</taxon>
        <taxon>Bacteroidota</taxon>
        <taxon>Flavobacteriia</taxon>
        <taxon>Flavobacteriales</taxon>
        <taxon>Flavobacteriaceae</taxon>
        <taxon>Myroides</taxon>
    </lineage>
</organism>
<feature type="domain" description="Beta-lactamase-related" evidence="2">
    <location>
        <begin position="44"/>
        <end position="335"/>
    </location>
</feature>
<feature type="chain" id="PRO_5021031990" evidence="1">
    <location>
        <begin position="22"/>
        <end position="456"/>
    </location>
</feature>
<comment type="caution">
    <text evidence="3">The sequence shown here is derived from an EMBL/GenBank/DDBJ whole genome shotgun (WGS) entry which is preliminary data.</text>
</comment>
<keyword evidence="3" id="KW-0645">Protease</keyword>
<reference evidence="3 4" key="1">
    <citation type="submission" date="2019-03" db="EMBL/GenBank/DDBJ databases">
        <title>Genomic Encyclopedia of Archaeal and Bacterial Type Strains, Phase II (KMG-II): from individual species to whole genera.</title>
        <authorList>
            <person name="Goeker M."/>
        </authorList>
    </citation>
    <scope>NUCLEOTIDE SEQUENCE [LARGE SCALE GENOMIC DNA]</scope>
    <source>
        <strain evidence="3 4">DSM 28213</strain>
    </source>
</reference>
<evidence type="ECO:0000313" key="3">
    <source>
        <dbReference type="EMBL" id="TDS66227.1"/>
    </source>
</evidence>
<accession>A0A4R7F678</accession>
<dbReference type="PANTHER" id="PTHR46825:SF9">
    <property type="entry name" value="BETA-LACTAMASE-RELATED DOMAIN-CONTAINING PROTEIN"/>
    <property type="match status" value="1"/>
</dbReference>
<keyword evidence="3" id="KW-0378">Hydrolase</keyword>
<protein>
    <submittedName>
        <fullName evidence="3">D-alanyl-D-alanine carboxypeptidase</fullName>
    </submittedName>
</protein>
<name>A0A4R7F678_9FLAO</name>
<dbReference type="InterPro" id="IPR001466">
    <property type="entry name" value="Beta-lactam-related"/>
</dbReference>
<feature type="signal peptide" evidence="1">
    <location>
        <begin position="1"/>
        <end position="21"/>
    </location>
</feature>
<dbReference type="InterPro" id="IPR012338">
    <property type="entry name" value="Beta-lactam/transpept-like"/>
</dbReference>
<dbReference type="Pfam" id="PF00144">
    <property type="entry name" value="Beta-lactamase"/>
    <property type="match status" value="1"/>
</dbReference>
<evidence type="ECO:0000313" key="4">
    <source>
        <dbReference type="Proteomes" id="UP000295215"/>
    </source>
</evidence>
<dbReference type="OrthoDB" id="9793489at2"/>
<keyword evidence="4" id="KW-1185">Reference proteome</keyword>
<dbReference type="AlphaFoldDB" id="A0A4R7F678"/>